<dbReference type="PANTHER" id="PTHR36842:SF1">
    <property type="entry name" value="PROTEIN TOLB"/>
    <property type="match status" value="1"/>
</dbReference>
<dbReference type="SUPFAM" id="SSF82171">
    <property type="entry name" value="DPP6 N-terminal domain-like"/>
    <property type="match status" value="1"/>
</dbReference>
<evidence type="ECO:0000313" key="1">
    <source>
        <dbReference type="EMBL" id="QDT24456.1"/>
    </source>
</evidence>
<dbReference type="EMBL" id="CP036266">
    <property type="protein sequence ID" value="QDT24456.1"/>
    <property type="molecule type" value="Genomic_DNA"/>
</dbReference>
<protein>
    <submittedName>
        <fullName evidence="1">Translocation protein TolB</fullName>
    </submittedName>
</protein>
<organism evidence="1 2">
    <name type="scientific">Gimesia chilikensis</name>
    <dbReference type="NCBI Taxonomy" id="2605989"/>
    <lineage>
        <taxon>Bacteria</taxon>
        <taxon>Pseudomonadati</taxon>
        <taxon>Planctomycetota</taxon>
        <taxon>Planctomycetia</taxon>
        <taxon>Planctomycetales</taxon>
        <taxon>Planctomycetaceae</taxon>
        <taxon>Gimesia</taxon>
    </lineage>
</organism>
<dbReference type="InterPro" id="IPR011042">
    <property type="entry name" value="6-blade_b-propeller_TolB-like"/>
</dbReference>
<keyword evidence="2" id="KW-1185">Reference proteome</keyword>
<dbReference type="PANTHER" id="PTHR36842">
    <property type="entry name" value="PROTEIN TOLB HOMOLOG"/>
    <property type="match status" value="1"/>
</dbReference>
<gene>
    <name evidence="1" type="ORF">HG66A1_62880</name>
</gene>
<dbReference type="Proteomes" id="UP000320421">
    <property type="component" value="Chromosome"/>
</dbReference>
<dbReference type="Gene3D" id="2.120.10.30">
    <property type="entry name" value="TolB, C-terminal domain"/>
    <property type="match status" value="2"/>
</dbReference>
<evidence type="ECO:0000313" key="2">
    <source>
        <dbReference type="Proteomes" id="UP000320421"/>
    </source>
</evidence>
<dbReference type="AlphaFoldDB" id="A0A517PYJ5"/>
<name>A0A517PYJ5_9PLAN</name>
<reference evidence="1 2" key="1">
    <citation type="submission" date="2019-02" db="EMBL/GenBank/DDBJ databases">
        <title>Deep-cultivation of Planctomycetes and their phenomic and genomic characterization uncovers novel biology.</title>
        <authorList>
            <person name="Wiegand S."/>
            <person name="Jogler M."/>
            <person name="Boedeker C."/>
            <person name="Pinto D."/>
            <person name="Vollmers J."/>
            <person name="Rivas-Marin E."/>
            <person name="Kohn T."/>
            <person name="Peeters S.H."/>
            <person name="Heuer A."/>
            <person name="Rast P."/>
            <person name="Oberbeckmann S."/>
            <person name="Bunk B."/>
            <person name="Jeske O."/>
            <person name="Meyerdierks A."/>
            <person name="Storesund J.E."/>
            <person name="Kallscheuer N."/>
            <person name="Luecker S."/>
            <person name="Lage O.M."/>
            <person name="Pohl T."/>
            <person name="Merkel B.J."/>
            <person name="Hornburger P."/>
            <person name="Mueller R.-W."/>
            <person name="Bruemmer F."/>
            <person name="Labrenz M."/>
            <person name="Spormann A.M."/>
            <person name="Op den Camp H."/>
            <person name="Overmann J."/>
            <person name="Amann R."/>
            <person name="Jetten M.S.M."/>
            <person name="Mascher T."/>
            <person name="Medema M.H."/>
            <person name="Devos D.P."/>
            <person name="Kaster A.-K."/>
            <person name="Ovreas L."/>
            <person name="Rohde M."/>
            <person name="Galperin M.Y."/>
            <person name="Jogler C."/>
        </authorList>
    </citation>
    <scope>NUCLEOTIDE SEQUENCE [LARGE SCALE GENOMIC DNA]</scope>
    <source>
        <strain evidence="1 2">HG66A1</strain>
    </source>
</reference>
<proteinExistence type="predicted"/>
<sequence>MNKWFSLWLSLGSSQRRFPQIQVALVFILFCLFADLALAQQEDQSKVQPLITFLSHRTGHNVLYTMHPDGSQITPVLGGPVSDQPVFTKGVTMFRSPHWTRQSPNGKYFASWVYEEGHPFSKWQGDLRAMLWVGDLQGTWTRILNPDCTELFAWSPDSRQIAWSTNFADSRIRFRQKNQAELSRIYVAGIDGSHSRQVMEKEGSWLVEDWSPDQQRLLITHPSDGAELNDSRCELYELLLSETSPAQDSDSQDKTSQSEKKILKRISFSAENLVISSARYAPDGKSLALVVYNPENMYASNLAADDEWGRMRMMRLLGKIAVLSLDTGEVKVIFDPDYGLRGPICWTADGKEILFSRYLSPNDVREKFQSDKSHGLAIWAINRQGKKPRFITTGWSPDCSRVVNGN</sequence>
<accession>A0A517PYJ5</accession>
<dbReference type="RefSeq" id="WP_197996888.1">
    <property type="nucleotide sequence ID" value="NZ_CP036266.1"/>
</dbReference>